<gene>
    <name evidence="2" type="ORF">SAMN04244550_01667</name>
</gene>
<name>A0A1G7IE36_RHOCA</name>
<dbReference type="Pfam" id="PF09039">
    <property type="entry name" value="HTH_Tnp_Mu_2"/>
    <property type="match status" value="1"/>
</dbReference>
<reference evidence="2 3" key="1">
    <citation type="submission" date="2016-10" db="EMBL/GenBank/DDBJ databases">
        <authorList>
            <person name="de Groot N.N."/>
        </authorList>
    </citation>
    <scope>NUCLEOTIDE SEQUENCE [LARGE SCALE GENOMIC DNA]</scope>
    <source>
        <strain evidence="3">DSM 938 / 37b4</strain>
    </source>
</reference>
<dbReference type="RefSeq" id="WP_081348847.1">
    <property type="nucleotide sequence ID" value="NZ_CP119563.1"/>
</dbReference>
<dbReference type="EMBL" id="FNAY01000007">
    <property type="protein sequence ID" value="SDF11001.1"/>
    <property type="molecule type" value="Genomic_DNA"/>
</dbReference>
<dbReference type="InterPro" id="IPR015126">
    <property type="entry name" value="Mu_I-gamma"/>
</dbReference>
<protein>
    <submittedName>
        <fullName evidence="2">Mu DNA binding, I gamma subdomain</fullName>
    </submittedName>
</protein>
<accession>A0A1G7IE36</accession>
<dbReference type="Gene3D" id="1.10.10.60">
    <property type="entry name" value="Homeodomain-like"/>
    <property type="match status" value="1"/>
</dbReference>
<dbReference type="Proteomes" id="UP000183812">
    <property type="component" value="Unassembled WGS sequence"/>
</dbReference>
<feature type="domain" description="Mu DNA binding I gamma subdomain" evidence="1">
    <location>
        <begin position="3"/>
        <end position="77"/>
    </location>
</feature>
<sequence>MTKVERAQVDPRALQYLIQRFNSPERPSFRWAREMLRREAEAQGWGLIPSDKALKRLMRGSLNAEVVCRAPVNAVQKSRLAEPAAQIRAMAGLMVQLQGEGVLQALLDARNLITTRAKDLIANPNFGGDSHA</sequence>
<proteinExistence type="predicted"/>
<organism evidence="2 3">
    <name type="scientific">Rhodobacter capsulatus</name>
    <name type="common">Rhodopseudomonas capsulata</name>
    <dbReference type="NCBI Taxonomy" id="1061"/>
    <lineage>
        <taxon>Bacteria</taxon>
        <taxon>Pseudomonadati</taxon>
        <taxon>Pseudomonadota</taxon>
        <taxon>Alphaproteobacteria</taxon>
        <taxon>Rhodobacterales</taxon>
        <taxon>Rhodobacter group</taxon>
        <taxon>Rhodobacter</taxon>
    </lineage>
</organism>
<evidence type="ECO:0000313" key="3">
    <source>
        <dbReference type="Proteomes" id="UP000183812"/>
    </source>
</evidence>
<dbReference type="InterPro" id="IPR009057">
    <property type="entry name" value="Homeodomain-like_sf"/>
</dbReference>
<evidence type="ECO:0000313" key="2">
    <source>
        <dbReference type="EMBL" id="SDF11001.1"/>
    </source>
</evidence>
<dbReference type="AlphaFoldDB" id="A0A1G7IE36"/>
<evidence type="ECO:0000259" key="1">
    <source>
        <dbReference type="Pfam" id="PF09039"/>
    </source>
</evidence>
<dbReference type="SUPFAM" id="SSF46689">
    <property type="entry name" value="Homeodomain-like"/>
    <property type="match status" value="1"/>
</dbReference>